<dbReference type="Gene3D" id="1.25.40.20">
    <property type="entry name" value="Ankyrin repeat-containing domain"/>
    <property type="match status" value="2"/>
</dbReference>
<dbReference type="InterPro" id="IPR002110">
    <property type="entry name" value="Ankyrin_rpt"/>
</dbReference>
<dbReference type="PANTHER" id="PTHR24121:SF21">
    <property type="entry name" value="ANKYRIN REPEAT FAMILY PROTEIN"/>
    <property type="match status" value="1"/>
</dbReference>
<organism evidence="2 3">
    <name type="scientific">Malus domestica</name>
    <name type="common">Apple</name>
    <name type="synonym">Pyrus malus</name>
    <dbReference type="NCBI Taxonomy" id="3750"/>
    <lineage>
        <taxon>Eukaryota</taxon>
        <taxon>Viridiplantae</taxon>
        <taxon>Streptophyta</taxon>
        <taxon>Embryophyta</taxon>
        <taxon>Tracheophyta</taxon>
        <taxon>Spermatophyta</taxon>
        <taxon>Magnoliopsida</taxon>
        <taxon>eudicotyledons</taxon>
        <taxon>Gunneridae</taxon>
        <taxon>Pentapetalae</taxon>
        <taxon>rosids</taxon>
        <taxon>fabids</taxon>
        <taxon>Rosales</taxon>
        <taxon>Rosaceae</taxon>
        <taxon>Amygdaloideae</taxon>
        <taxon>Maleae</taxon>
        <taxon>Malus</taxon>
    </lineage>
</organism>
<dbReference type="EMBL" id="RDQH01000343">
    <property type="protein sequence ID" value="RXH69488.1"/>
    <property type="molecule type" value="Genomic_DNA"/>
</dbReference>
<dbReference type="PANTHER" id="PTHR24121">
    <property type="entry name" value="NO MECHANORECEPTOR POTENTIAL C, ISOFORM D-RELATED"/>
    <property type="match status" value="1"/>
</dbReference>
<evidence type="ECO:0000256" key="1">
    <source>
        <dbReference type="PROSITE-ProRule" id="PRU00023"/>
    </source>
</evidence>
<dbReference type="STRING" id="3750.A0A498HDF3"/>
<comment type="caution">
    <text evidence="2">The sequence shown here is derived from an EMBL/GenBank/DDBJ whole genome shotgun (WGS) entry which is preliminary data.</text>
</comment>
<reference evidence="2 3" key="1">
    <citation type="submission" date="2018-10" db="EMBL/GenBank/DDBJ databases">
        <title>A high-quality apple genome assembly.</title>
        <authorList>
            <person name="Hu J."/>
        </authorList>
    </citation>
    <scope>NUCLEOTIDE SEQUENCE [LARGE SCALE GENOMIC DNA]</scope>
    <source>
        <strain evidence="3">cv. HFTH1</strain>
        <tissue evidence="2">Young leaf</tissue>
    </source>
</reference>
<dbReference type="Pfam" id="PF12796">
    <property type="entry name" value="Ank_2"/>
    <property type="match status" value="4"/>
</dbReference>
<dbReference type="SUPFAM" id="SSF48403">
    <property type="entry name" value="Ankyrin repeat"/>
    <property type="match status" value="1"/>
</dbReference>
<keyword evidence="1" id="KW-0040">ANK repeat</keyword>
<sequence>MPYLITYVPLTVDYQPWFRAVRWGYLCKAKEFLTLHPSAITATDSNGCTALHVAISRGHEQIVEELVHLMTEEQLETKNDDDETALTIAAAKNIKIVKCLVAKNKKLLGIADGHGGTPIVIAAKKYQWDIVEELVQLMTEEQLEIQDDYGWTALTIAAAKHLKMVECLVAKNKKLLGIADGRGMTPIVIAAKNDRWDIVEELVQLMTEEQLETKNDDGATALTIAAAKDLKIVKCLVAKNKKLLGIADGRRRTPIVIAAEHDRWDIVEELVQLMTEEQLETKNNSGQTALIIAAAKNIKIVECLVAKNNKLLRIADGDQMTPILSAAKNDRWDIVRYLYPLTRLEDLKPENGPCGSQLVIYCLQAKQFDINVEHAPSVSDARINVQNQENEQGDQRNSTVFGLLQGLPSRLSESLGINRIRDLKLLHVRSLQILNGTCEEIKHLNNEELKRYKLYETVFNAVENGIAEIVISLCKANPELLVRKRPRKGPDEKSTFPGYIMPMSITQEPTFEESIFHYAVECRQEKVYSLIYGAGKRNYLATMNNSRVEKMLYHAGKLSPLAKKKLDCIPGAALQMQRERQWHKVRIILYYFCRLIYIYGLSKSIQGTQPHEIQMETLVHVPRYPEF</sequence>
<dbReference type="Proteomes" id="UP000290289">
    <property type="component" value="Chromosome 17"/>
</dbReference>
<dbReference type="AlphaFoldDB" id="A0A498HDF3"/>
<dbReference type="InterPro" id="IPR036770">
    <property type="entry name" value="Ankyrin_rpt-contain_sf"/>
</dbReference>
<dbReference type="PROSITE" id="PS50297">
    <property type="entry name" value="ANK_REP_REGION"/>
    <property type="match status" value="1"/>
</dbReference>
<gene>
    <name evidence="2" type="ORF">DVH24_037272</name>
</gene>
<dbReference type="PROSITE" id="PS50088">
    <property type="entry name" value="ANK_REPEAT"/>
    <property type="match status" value="1"/>
</dbReference>
<protein>
    <submittedName>
        <fullName evidence="2">Uncharacterized protein</fullName>
    </submittedName>
</protein>
<proteinExistence type="predicted"/>
<evidence type="ECO:0000313" key="2">
    <source>
        <dbReference type="EMBL" id="RXH69488.1"/>
    </source>
</evidence>
<feature type="repeat" description="ANK" evidence="1">
    <location>
        <begin position="46"/>
        <end position="78"/>
    </location>
</feature>
<accession>A0A498HDF3</accession>
<dbReference type="SMART" id="SM00248">
    <property type="entry name" value="ANK"/>
    <property type="match status" value="10"/>
</dbReference>
<name>A0A498HDF3_MALDO</name>
<evidence type="ECO:0000313" key="3">
    <source>
        <dbReference type="Proteomes" id="UP000290289"/>
    </source>
</evidence>
<keyword evidence="3" id="KW-1185">Reference proteome</keyword>